<evidence type="ECO:0000256" key="1">
    <source>
        <dbReference type="SAM" id="Phobius"/>
    </source>
</evidence>
<dbReference type="eggNOG" id="ENOG502ZR0Z">
    <property type="taxonomic scope" value="Bacteria"/>
</dbReference>
<keyword evidence="1" id="KW-0472">Membrane</keyword>
<keyword evidence="1" id="KW-0812">Transmembrane</keyword>
<gene>
    <name evidence="2" type="ordered locus">VV0104</name>
</gene>
<evidence type="ECO:0000313" key="2">
    <source>
        <dbReference type="EMBL" id="BAC92868.1"/>
    </source>
</evidence>
<name>Q7MQA4_VIBVY</name>
<dbReference type="STRING" id="672.VV93_v1c00940"/>
<proteinExistence type="predicted"/>
<dbReference type="EMBL" id="BA000037">
    <property type="protein sequence ID" value="BAC92868.1"/>
    <property type="molecule type" value="Genomic_DNA"/>
</dbReference>
<accession>Q7MQA4</accession>
<organism evidence="2 3">
    <name type="scientific">Vibrio vulnificus (strain YJ016)</name>
    <dbReference type="NCBI Taxonomy" id="196600"/>
    <lineage>
        <taxon>Bacteria</taxon>
        <taxon>Pseudomonadati</taxon>
        <taxon>Pseudomonadota</taxon>
        <taxon>Gammaproteobacteria</taxon>
        <taxon>Vibrionales</taxon>
        <taxon>Vibrionaceae</taxon>
        <taxon>Vibrio</taxon>
    </lineage>
</organism>
<protein>
    <recommendedName>
        <fullName evidence="4">DUF2500 domain-containing protein</fullName>
    </recommendedName>
</protein>
<evidence type="ECO:0008006" key="4">
    <source>
        <dbReference type="Google" id="ProtNLM"/>
    </source>
</evidence>
<keyword evidence="1" id="KW-1133">Transmembrane helix</keyword>
<dbReference type="InterPro" id="IPR019635">
    <property type="entry name" value="DUF2500"/>
</dbReference>
<reference evidence="2 3" key="1">
    <citation type="journal article" date="2003" name="Genome Res.">
        <title>Comparative genome analysis of Vibrio vulnificus, a marine pathogen.</title>
        <authorList>
            <person name="Chen C.Y."/>
            <person name="Wu K.M."/>
            <person name="Chang Y.C."/>
            <person name="Chang C.H."/>
            <person name="Tsai H.C."/>
            <person name="Liao T.L."/>
            <person name="Liu Y.M."/>
            <person name="Chen H.J."/>
            <person name="Shen A.B."/>
            <person name="Li J.C."/>
            <person name="Su T.L."/>
            <person name="Shao C.P."/>
            <person name="Lee C.T."/>
            <person name="Hor L.I."/>
            <person name="Tsai S.F."/>
        </authorList>
    </citation>
    <scope>NUCLEOTIDE SEQUENCE [LARGE SCALE GENOMIC DNA]</scope>
    <source>
        <strain evidence="2 3">YJ016</strain>
    </source>
</reference>
<sequence length="164" mass="18971">MSRIDSKLCSHTHIECDMRRKFYRLLSLDHDSLLATPCLATRFCKMRLSFRLEVIMPISFVFAVLALIAIGGWLFVRFYRTHIQGNNAPEQKVQVTVLDKQVIPIADAQPGEDDQEYWIYVQRGALGPKREFQVGVHYFHALNPGDKGELTYKGDKFLHFALKR</sequence>
<dbReference type="Pfam" id="PF10694">
    <property type="entry name" value="DUF2500"/>
    <property type="match status" value="1"/>
</dbReference>
<dbReference type="AlphaFoldDB" id="Q7MQA4"/>
<dbReference type="HOGENOM" id="CLU_1618330_0_0_6"/>
<dbReference type="KEGG" id="vvy:VV0104"/>
<feature type="transmembrane region" description="Helical" evidence="1">
    <location>
        <begin position="54"/>
        <end position="76"/>
    </location>
</feature>
<evidence type="ECO:0000313" key="3">
    <source>
        <dbReference type="Proteomes" id="UP000002675"/>
    </source>
</evidence>
<dbReference type="Gene3D" id="2.40.50.660">
    <property type="match status" value="1"/>
</dbReference>
<dbReference type="Proteomes" id="UP000002675">
    <property type="component" value="Chromosome I"/>
</dbReference>